<evidence type="ECO:0000256" key="5">
    <source>
        <dbReference type="ARBA" id="ARBA00022803"/>
    </source>
</evidence>
<reference evidence="12" key="1">
    <citation type="submission" date="2021-03" db="EMBL/GenBank/DDBJ databases">
        <authorList>
            <person name="Palmer J.M."/>
        </authorList>
    </citation>
    <scope>NUCLEOTIDE SEQUENCE</scope>
    <source>
        <strain evidence="12">ARV_011</strain>
    </source>
</reference>
<dbReference type="SUPFAM" id="SSF48452">
    <property type="entry name" value="TPR-like"/>
    <property type="match status" value="2"/>
</dbReference>
<dbReference type="EMBL" id="JAHMUF010000023">
    <property type="protein sequence ID" value="KAG7191780.1"/>
    <property type="molecule type" value="Genomic_DNA"/>
</dbReference>
<dbReference type="PROSITE" id="PS50005">
    <property type="entry name" value="TPR"/>
    <property type="match status" value="1"/>
</dbReference>
<dbReference type="AlphaFoldDB" id="A0A9P7V5T7"/>
<keyword evidence="3" id="KW-0677">Repeat</keyword>
<dbReference type="InterPro" id="IPR011990">
    <property type="entry name" value="TPR-like_helical_dom_sf"/>
</dbReference>
<organism evidence="12 13">
    <name type="scientific">Scheffersomyces spartinae</name>
    <dbReference type="NCBI Taxonomy" id="45513"/>
    <lineage>
        <taxon>Eukaryota</taxon>
        <taxon>Fungi</taxon>
        <taxon>Dikarya</taxon>
        <taxon>Ascomycota</taxon>
        <taxon>Saccharomycotina</taxon>
        <taxon>Pichiomycetes</taxon>
        <taxon>Debaryomycetaceae</taxon>
        <taxon>Scheffersomyces</taxon>
    </lineage>
</organism>
<dbReference type="Gene3D" id="1.25.40.10">
    <property type="entry name" value="Tetratricopeptide repeat domain"/>
    <property type="match status" value="2"/>
</dbReference>
<evidence type="ECO:0000256" key="3">
    <source>
        <dbReference type="ARBA" id="ARBA00022737"/>
    </source>
</evidence>
<dbReference type="GeneID" id="66116119"/>
<dbReference type="Proteomes" id="UP000790833">
    <property type="component" value="Unassembled WGS sequence"/>
</dbReference>
<protein>
    <submittedName>
        <fullName evidence="12">TOM (Translocase of outer membrane) complex component</fullName>
    </submittedName>
</protein>
<comment type="subcellular location">
    <subcellularLocation>
        <location evidence="1">Mitochondrion outer membrane</location>
        <topology evidence="1">Single-pass membrane protein</topology>
    </subcellularLocation>
</comment>
<evidence type="ECO:0000256" key="11">
    <source>
        <dbReference type="SAM" id="MobiDB-lite"/>
    </source>
</evidence>
<dbReference type="SMART" id="SM00028">
    <property type="entry name" value="TPR"/>
    <property type="match status" value="7"/>
</dbReference>
<dbReference type="FunFam" id="1.25.40.10:FF:000374">
    <property type="entry name" value="Mitochondrial proteins import receptor"/>
    <property type="match status" value="1"/>
</dbReference>
<evidence type="ECO:0000313" key="12">
    <source>
        <dbReference type="EMBL" id="KAG7191780.1"/>
    </source>
</evidence>
<evidence type="ECO:0000256" key="9">
    <source>
        <dbReference type="ARBA" id="ARBA00038030"/>
    </source>
</evidence>
<gene>
    <name evidence="12" type="primary">TOM70</name>
    <name evidence="12" type="ORF">KQ657_002745</name>
</gene>
<evidence type="ECO:0000256" key="2">
    <source>
        <dbReference type="ARBA" id="ARBA00022692"/>
    </source>
</evidence>
<dbReference type="GO" id="GO:0005741">
    <property type="term" value="C:mitochondrial outer membrane"/>
    <property type="evidence" value="ECO:0007669"/>
    <property type="project" value="UniProtKB-SubCell"/>
</dbReference>
<keyword evidence="13" id="KW-1185">Reference proteome</keyword>
<dbReference type="GO" id="GO:0030943">
    <property type="term" value="F:mitochondrion targeting sequence binding"/>
    <property type="evidence" value="ECO:0007669"/>
    <property type="project" value="TreeGrafter"/>
</dbReference>
<accession>A0A9P7V5T7</accession>
<dbReference type="GO" id="GO:0030150">
    <property type="term" value="P:protein import into mitochondrial matrix"/>
    <property type="evidence" value="ECO:0007669"/>
    <property type="project" value="TreeGrafter"/>
</dbReference>
<keyword evidence="6" id="KW-1133">Transmembrane helix</keyword>
<dbReference type="GO" id="GO:0008320">
    <property type="term" value="F:protein transmembrane transporter activity"/>
    <property type="evidence" value="ECO:0007669"/>
    <property type="project" value="TreeGrafter"/>
</dbReference>
<name>A0A9P7V5T7_9ASCO</name>
<evidence type="ECO:0000256" key="6">
    <source>
        <dbReference type="ARBA" id="ARBA00022989"/>
    </source>
</evidence>
<feature type="repeat" description="TPR" evidence="10">
    <location>
        <begin position="390"/>
        <end position="423"/>
    </location>
</feature>
<evidence type="ECO:0000256" key="10">
    <source>
        <dbReference type="PROSITE-ProRule" id="PRU00339"/>
    </source>
</evidence>
<feature type="compositionally biased region" description="Basic residues" evidence="11">
    <location>
        <begin position="50"/>
        <end position="60"/>
    </location>
</feature>
<feature type="region of interest" description="Disordered" evidence="11">
    <location>
        <begin position="39"/>
        <end position="87"/>
    </location>
</feature>
<evidence type="ECO:0000313" key="13">
    <source>
        <dbReference type="Proteomes" id="UP000790833"/>
    </source>
</evidence>
<keyword evidence="8" id="KW-0472">Membrane</keyword>
<proteinExistence type="inferred from homology"/>
<keyword evidence="4" id="KW-1000">Mitochondrion outer membrane</keyword>
<dbReference type="PANTHER" id="PTHR46208:SF1">
    <property type="entry name" value="MITOCHONDRIAL IMPORT RECEPTOR SUBUNIT TOM70"/>
    <property type="match status" value="1"/>
</dbReference>
<dbReference type="InterPro" id="IPR019734">
    <property type="entry name" value="TPR_rpt"/>
</dbReference>
<evidence type="ECO:0000256" key="8">
    <source>
        <dbReference type="ARBA" id="ARBA00023136"/>
    </source>
</evidence>
<dbReference type="OrthoDB" id="2942533at2759"/>
<comment type="similarity">
    <text evidence="9">Belongs to the Tom70 family.</text>
</comment>
<dbReference type="RefSeq" id="XP_043047332.1">
    <property type="nucleotide sequence ID" value="XM_043193495.1"/>
</dbReference>
<evidence type="ECO:0000256" key="1">
    <source>
        <dbReference type="ARBA" id="ARBA00004572"/>
    </source>
</evidence>
<keyword evidence="2" id="KW-0812">Transmembrane</keyword>
<comment type="caution">
    <text evidence="12">The sequence shown here is derived from an EMBL/GenBank/DDBJ whole genome shotgun (WGS) entry which is preliminary data.</text>
</comment>
<dbReference type="PANTHER" id="PTHR46208">
    <property type="entry name" value="MITOCHONDRIAL IMPORT RECEPTOR SUBUNIT TOM70"/>
    <property type="match status" value="1"/>
</dbReference>
<evidence type="ECO:0000256" key="4">
    <source>
        <dbReference type="ARBA" id="ARBA00022787"/>
    </source>
</evidence>
<keyword evidence="5 10" id="KW-0802">TPR repeat</keyword>
<dbReference type="GO" id="GO:0045039">
    <property type="term" value="P:protein insertion into mitochondrial inner membrane"/>
    <property type="evidence" value="ECO:0007669"/>
    <property type="project" value="TreeGrafter"/>
</dbReference>
<feature type="compositionally biased region" description="Low complexity" evidence="11">
    <location>
        <begin position="69"/>
        <end position="80"/>
    </location>
</feature>
<keyword evidence="7" id="KW-0496">Mitochondrion</keyword>
<sequence length="606" mass="66884">MSLDHSSGFFARNKTAIALTALAGVSAAGAYYYYTQVQGDSDSTSEGSSKLKKKKKKSKSTKGGDSEESSSNGGAKKSSNGPVTKLYPVDSKGLPALTSEIIEGLSESDKKDWAAALKEDGNGFFKEKKYTEAIAFYTGALELKIDPVFYSNRSACYSALSDHENVIKDTTEAIKLKPDYTKCLLRRATSYEILENYPEAMFDLTKLTVYGGFSNKSVEQVLERVLKKHSMKIVEENMKNVTLELPSASTMSSFFSAFVSEYTPEGINEESEGADKFLFDALAQVYTDTVEGYEEGNKLFNKAVEAYNVEELTKESPEASKAAIALEYRATFNFLKNDSASATVDIERAITLKARARTYVLRALLNADKSSYADAMGDFETAQKIDAESPDIYYHLGQLYYLTGELEKAKTNFLKAKELNPQNVYAYVQLACITYRSGKFEDAEEEFATAKLKFATSPVIPNYFGEILTDHGDIKGAYKQFDTAARLQQVLPTYTVGALPLINKASLLVKESPDKLNEAGALLEQACDLDAKSELAKISLAQIKLQNEDVDAAIPLFEQASKLARTFEEKVQATSFAEATKMQKRIKADPEISKKMEELMRQNGLA</sequence>
<evidence type="ECO:0000256" key="7">
    <source>
        <dbReference type="ARBA" id="ARBA00023128"/>
    </source>
</evidence>
<dbReference type="Pfam" id="PF00515">
    <property type="entry name" value="TPR_1"/>
    <property type="match status" value="1"/>
</dbReference>
<dbReference type="PROSITE" id="PS50293">
    <property type="entry name" value="TPR_REGION"/>
    <property type="match status" value="1"/>
</dbReference>